<reference evidence="1 2" key="1">
    <citation type="submission" date="2021-03" db="EMBL/GenBank/DDBJ databases">
        <authorList>
            <person name="King G.J."/>
            <person name="Bancroft I."/>
            <person name="Baten A."/>
            <person name="Bloomfield J."/>
            <person name="Borpatragohain P."/>
            <person name="He Z."/>
            <person name="Irish N."/>
            <person name="Irwin J."/>
            <person name="Liu K."/>
            <person name="Mauleon R.P."/>
            <person name="Moore J."/>
            <person name="Morris R."/>
            <person name="Ostergaard L."/>
            <person name="Wang B."/>
            <person name="Wells R."/>
        </authorList>
    </citation>
    <scope>NUCLEOTIDE SEQUENCE [LARGE SCALE GENOMIC DNA]</scope>
    <source>
        <strain evidence="1">R-o-18</strain>
        <tissue evidence="1">Leaf</tissue>
    </source>
</reference>
<proteinExistence type="predicted"/>
<protein>
    <submittedName>
        <fullName evidence="1">Uncharacterized protein</fullName>
    </submittedName>
</protein>
<organism evidence="1 2">
    <name type="scientific">Brassica rapa subsp. trilocularis</name>
    <dbReference type="NCBI Taxonomy" id="1813537"/>
    <lineage>
        <taxon>Eukaryota</taxon>
        <taxon>Viridiplantae</taxon>
        <taxon>Streptophyta</taxon>
        <taxon>Embryophyta</taxon>
        <taxon>Tracheophyta</taxon>
        <taxon>Spermatophyta</taxon>
        <taxon>Magnoliopsida</taxon>
        <taxon>eudicotyledons</taxon>
        <taxon>Gunneridae</taxon>
        <taxon>Pentapetalae</taxon>
        <taxon>rosids</taxon>
        <taxon>malvids</taxon>
        <taxon>Brassicales</taxon>
        <taxon>Brassicaceae</taxon>
        <taxon>Brassiceae</taxon>
        <taxon>Brassica</taxon>
    </lineage>
</organism>
<dbReference type="Proteomes" id="UP000823674">
    <property type="component" value="Chromosome A01"/>
</dbReference>
<name>A0ABQ7NWE0_BRACM</name>
<accession>A0ABQ7NWE0</accession>
<comment type="caution">
    <text evidence="1">The sequence shown here is derived from an EMBL/GenBank/DDBJ whole genome shotgun (WGS) entry which is preliminary data.</text>
</comment>
<evidence type="ECO:0000313" key="1">
    <source>
        <dbReference type="EMBL" id="KAG5414881.1"/>
    </source>
</evidence>
<evidence type="ECO:0000313" key="2">
    <source>
        <dbReference type="Proteomes" id="UP000823674"/>
    </source>
</evidence>
<gene>
    <name evidence="1" type="primary">A01g505890.1_BraROA</name>
    <name evidence="1" type="ORF">IGI04_002448</name>
</gene>
<dbReference type="EMBL" id="JADBGQ010000001">
    <property type="protein sequence ID" value="KAG5414881.1"/>
    <property type="molecule type" value="Genomic_DNA"/>
</dbReference>
<sequence length="65" mass="7183">MVEFMGITLLLLDEKELNVGEEGLREGFGVSAAVLTRTDHAASHNLKEAWISYQPVMLVLVNVKV</sequence>
<keyword evidence="2" id="KW-1185">Reference proteome</keyword>